<organism evidence="3 4">
    <name type="scientific">Actinomadura keratinilytica</name>
    <dbReference type="NCBI Taxonomy" id="547461"/>
    <lineage>
        <taxon>Bacteria</taxon>
        <taxon>Bacillati</taxon>
        <taxon>Actinomycetota</taxon>
        <taxon>Actinomycetes</taxon>
        <taxon>Streptosporangiales</taxon>
        <taxon>Thermomonosporaceae</taxon>
        <taxon>Actinomadura</taxon>
    </lineage>
</organism>
<evidence type="ECO:0000256" key="1">
    <source>
        <dbReference type="SAM" id="MobiDB-lite"/>
    </source>
</evidence>
<reference evidence="4" key="1">
    <citation type="journal article" date="2019" name="Int. J. Syst. Evol. Microbiol.">
        <title>The Global Catalogue of Microorganisms (GCM) 10K type strain sequencing project: providing services to taxonomists for standard genome sequencing and annotation.</title>
        <authorList>
            <consortium name="The Broad Institute Genomics Platform"/>
            <consortium name="The Broad Institute Genome Sequencing Center for Infectious Disease"/>
            <person name="Wu L."/>
            <person name="Ma J."/>
        </authorList>
    </citation>
    <scope>NUCLEOTIDE SEQUENCE [LARGE SCALE GENOMIC DNA]</scope>
    <source>
        <strain evidence="4">JCM 17316</strain>
    </source>
</reference>
<feature type="region of interest" description="Disordered" evidence="1">
    <location>
        <begin position="126"/>
        <end position="151"/>
    </location>
</feature>
<proteinExistence type="predicted"/>
<sequence length="185" mass="20200">MLADDPVQLTDHAPRALPYDAYERIRAAVARLHVPAYVVVTPGWTQVAPKDDDLIASLHDRLGKDGVYIVTDPSGSGAARHFGGTLPADRAWTAAYLRSGRDETLVEQITRFVDLVSAPDAQRRIEQAREEARRDDSSDGPSESDIRDRKEMAAFGAGSALTGVPLLALLLRRSSRRGAARTARR</sequence>
<accession>A0ABP7Z5Z8</accession>
<evidence type="ECO:0000313" key="4">
    <source>
        <dbReference type="Proteomes" id="UP001500266"/>
    </source>
</evidence>
<keyword evidence="2" id="KW-0472">Membrane</keyword>
<name>A0ABP7Z5Z8_9ACTN</name>
<dbReference type="EMBL" id="BAABDO010000071">
    <property type="protein sequence ID" value="GAA4148128.1"/>
    <property type="molecule type" value="Genomic_DNA"/>
</dbReference>
<protein>
    <submittedName>
        <fullName evidence="3">Uncharacterized protein</fullName>
    </submittedName>
</protein>
<keyword evidence="2" id="KW-1133">Transmembrane helix</keyword>
<keyword evidence="4" id="KW-1185">Reference proteome</keyword>
<comment type="caution">
    <text evidence="3">The sequence shown here is derived from an EMBL/GenBank/DDBJ whole genome shotgun (WGS) entry which is preliminary data.</text>
</comment>
<evidence type="ECO:0000313" key="3">
    <source>
        <dbReference type="EMBL" id="GAA4148128.1"/>
    </source>
</evidence>
<dbReference type="Proteomes" id="UP001500266">
    <property type="component" value="Unassembled WGS sequence"/>
</dbReference>
<feature type="compositionally biased region" description="Basic and acidic residues" evidence="1">
    <location>
        <begin position="126"/>
        <end position="137"/>
    </location>
</feature>
<feature type="transmembrane region" description="Helical" evidence="2">
    <location>
        <begin position="152"/>
        <end position="171"/>
    </location>
</feature>
<evidence type="ECO:0000256" key="2">
    <source>
        <dbReference type="SAM" id="Phobius"/>
    </source>
</evidence>
<gene>
    <name evidence="3" type="ORF">GCM10022416_42160</name>
</gene>
<keyword evidence="2" id="KW-0812">Transmembrane</keyword>
<dbReference type="RefSeq" id="WP_345023206.1">
    <property type="nucleotide sequence ID" value="NZ_BAABDO010000071.1"/>
</dbReference>